<dbReference type="Gene3D" id="3.30.457.10">
    <property type="entry name" value="Copper amine oxidase-like, N-terminal domain"/>
    <property type="match status" value="1"/>
</dbReference>
<protein>
    <submittedName>
        <fullName evidence="3">Copper amine oxidase N-terminal domain-containing protein</fullName>
    </submittedName>
</protein>
<organism evidence="3 4">
    <name type="scientific">Cohnella thailandensis</name>
    <dbReference type="NCBI Taxonomy" id="557557"/>
    <lineage>
        <taxon>Bacteria</taxon>
        <taxon>Bacillati</taxon>
        <taxon>Bacillota</taxon>
        <taxon>Bacilli</taxon>
        <taxon>Bacillales</taxon>
        <taxon>Paenibacillaceae</taxon>
        <taxon>Cohnella</taxon>
    </lineage>
</organism>
<feature type="chain" id="PRO_5039350366" evidence="1">
    <location>
        <begin position="23"/>
        <end position="372"/>
    </location>
</feature>
<dbReference type="InterPro" id="IPR036582">
    <property type="entry name" value="Mao_N_sf"/>
</dbReference>
<keyword evidence="4" id="KW-1185">Reference proteome</keyword>
<evidence type="ECO:0000313" key="4">
    <source>
        <dbReference type="Proteomes" id="UP000535838"/>
    </source>
</evidence>
<feature type="signal peptide" evidence="1">
    <location>
        <begin position="1"/>
        <end position="22"/>
    </location>
</feature>
<proteinExistence type="predicted"/>
<name>A0A841SVP5_9BACL</name>
<comment type="caution">
    <text evidence="3">The sequence shown here is derived from an EMBL/GenBank/DDBJ whole genome shotgun (WGS) entry which is preliminary data.</text>
</comment>
<dbReference type="RefSeq" id="WP_185119146.1">
    <property type="nucleotide sequence ID" value="NZ_JACJVQ010000005.1"/>
</dbReference>
<dbReference type="EMBL" id="JACJVQ010000005">
    <property type="protein sequence ID" value="MBB6633940.1"/>
    <property type="molecule type" value="Genomic_DNA"/>
</dbReference>
<dbReference type="AlphaFoldDB" id="A0A841SVP5"/>
<evidence type="ECO:0000256" key="1">
    <source>
        <dbReference type="SAM" id="SignalP"/>
    </source>
</evidence>
<dbReference type="Pfam" id="PF07833">
    <property type="entry name" value="Cu_amine_oxidN1"/>
    <property type="match status" value="1"/>
</dbReference>
<gene>
    <name evidence="3" type="ORF">H7B67_07450</name>
</gene>
<evidence type="ECO:0000259" key="2">
    <source>
        <dbReference type="Pfam" id="PF07833"/>
    </source>
</evidence>
<reference evidence="3 4" key="1">
    <citation type="submission" date="2020-08" db="EMBL/GenBank/DDBJ databases">
        <title>Cohnella phylogeny.</title>
        <authorList>
            <person name="Dunlap C."/>
        </authorList>
    </citation>
    <scope>NUCLEOTIDE SEQUENCE [LARGE SCALE GENOMIC DNA]</scope>
    <source>
        <strain evidence="3 4">DSM 25241</strain>
    </source>
</reference>
<dbReference type="Proteomes" id="UP000535838">
    <property type="component" value="Unassembled WGS sequence"/>
</dbReference>
<feature type="domain" description="Copper amine oxidase-like N-terminal" evidence="2">
    <location>
        <begin position="36"/>
        <end position="144"/>
    </location>
</feature>
<evidence type="ECO:0000313" key="3">
    <source>
        <dbReference type="EMBL" id="MBB6633940.1"/>
    </source>
</evidence>
<dbReference type="SUPFAM" id="SSF55383">
    <property type="entry name" value="Copper amine oxidase, domain N"/>
    <property type="match status" value="1"/>
</dbReference>
<accession>A0A841SVP5</accession>
<dbReference type="InterPro" id="IPR012854">
    <property type="entry name" value="Cu_amine_oxidase-like_N"/>
</dbReference>
<sequence length="372" mass="41117">MKKLLVLLLVAVVALTVTPANSNTKAAAASGISVALDGINLSFADAKPFADSQKRVLVPLRFVSEKLGTTVDYQEAAGSVAIKSDELDIQLVLGSQKATVNGVEKDLGTLPVLKNSRAYVPLRFVSEALGRRVVWDGANSTAHIWNLISDAELETESAKTGWGYEYSMPAHVSYHYFDAKDGKLTFEDSLWDGPKGPYKGYSVSEKLTPDLNKKAYQMVKYLAGDEQYASAHYWPETSAGTDATLAIAYAVQSRAVDNDNYYFRFLFQEKAYSSSFASKKVTMRLVVNRLFWNEESGRNVKIENKLRMALVALYGDSTGISMFNWIMSYYNSAMVDFDKLRTVKTSKTFGNVLVDLDGSGVQLLTFSFSTKE</sequence>
<keyword evidence="1" id="KW-0732">Signal</keyword>